<sequence length="100" mass="11919">MLPIVRVPIQRAPILMFLPKKAIVLFGPSVSKEDIATIERLRQSVMLDNRYFKMLLSFDNWFKEGLIGEAEKLRREKEEEIYADFVLTYVLQRHLRSYMQ</sequence>
<organism evidence="1 2">
    <name type="scientific">Prunus yedoensis var. nudiflora</name>
    <dbReference type="NCBI Taxonomy" id="2094558"/>
    <lineage>
        <taxon>Eukaryota</taxon>
        <taxon>Viridiplantae</taxon>
        <taxon>Streptophyta</taxon>
        <taxon>Embryophyta</taxon>
        <taxon>Tracheophyta</taxon>
        <taxon>Spermatophyta</taxon>
        <taxon>Magnoliopsida</taxon>
        <taxon>eudicotyledons</taxon>
        <taxon>Gunneridae</taxon>
        <taxon>Pentapetalae</taxon>
        <taxon>rosids</taxon>
        <taxon>fabids</taxon>
        <taxon>Rosales</taxon>
        <taxon>Rosaceae</taxon>
        <taxon>Amygdaloideae</taxon>
        <taxon>Amygdaleae</taxon>
        <taxon>Prunus</taxon>
    </lineage>
</organism>
<protein>
    <submittedName>
        <fullName evidence="1">Uncharacterized protein</fullName>
    </submittedName>
</protein>
<evidence type="ECO:0000313" key="2">
    <source>
        <dbReference type="Proteomes" id="UP000250321"/>
    </source>
</evidence>
<dbReference type="Proteomes" id="UP000250321">
    <property type="component" value="Unassembled WGS sequence"/>
</dbReference>
<dbReference type="AlphaFoldDB" id="A0A314YCT8"/>
<gene>
    <name evidence="1" type="ORF">Pyn_21820</name>
</gene>
<evidence type="ECO:0000313" key="1">
    <source>
        <dbReference type="EMBL" id="PQQ05222.1"/>
    </source>
</evidence>
<comment type="caution">
    <text evidence="1">The sequence shown here is derived from an EMBL/GenBank/DDBJ whole genome shotgun (WGS) entry which is preliminary data.</text>
</comment>
<keyword evidence="2" id="KW-1185">Reference proteome</keyword>
<accession>A0A314YCT8</accession>
<reference evidence="1 2" key="1">
    <citation type="submission" date="2018-02" db="EMBL/GenBank/DDBJ databases">
        <title>Draft genome of wild Prunus yedoensis var. nudiflora.</title>
        <authorList>
            <person name="Baek S."/>
            <person name="Kim J.-H."/>
            <person name="Choi K."/>
            <person name="Kim G.-B."/>
            <person name="Cho A."/>
            <person name="Jang H."/>
            <person name="Shin C.-H."/>
            <person name="Yu H.-J."/>
            <person name="Mun J.-H."/>
        </authorList>
    </citation>
    <scope>NUCLEOTIDE SEQUENCE [LARGE SCALE GENOMIC DNA]</scope>
    <source>
        <strain evidence="2">cv. Jeju island</strain>
        <tissue evidence="1">Leaf</tissue>
    </source>
</reference>
<name>A0A314YCT8_PRUYE</name>
<dbReference type="EMBL" id="PJQY01001122">
    <property type="protein sequence ID" value="PQQ05222.1"/>
    <property type="molecule type" value="Genomic_DNA"/>
</dbReference>
<proteinExistence type="predicted"/>